<name>W6YZK0_COCMI</name>
<accession>W6YZK0</accession>
<dbReference type="OrthoDB" id="10541236at2759"/>
<dbReference type="AlphaFoldDB" id="W6YZK0"/>
<evidence type="ECO:0000313" key="2">
    <source>
        <dbReference type="EMBL" id="EUC44752.1"/>
    </source>
</evidence>
<feature type="region of interest" description="Disordered" evidence="1">
    <location>
        <begin position="1"/>
        <end position="22"/>
    </location>
</feature>
<organism evidence="2 3">
    <name type="scientific">Bipolaris oryzae ATCC 44560</name>
    <dbReference type="NCBI Taxonomy" id="930090"/>
    <lineage>
        <taxon>Eukaryota</taxon>
        <taxon>Fungi</taxon>
        <taxon>Dikarya</taxon>
        <taxon>Ascomycota</taxon>
        <taxon>Pezizomycotina</taxon>
        <taxon>Dothideomycetes</taxon>
        <taxon>Pleosporomycetidae</taxon>
        <taxon>Pleosporales</taxon>
        <taxon>Pleosporineae</taxon>
        <taxon>Pleosporaceae</taxon>
        <taxon>Bipolaris</taxon>
    </lineage>
</organism>
<keyword evidence="3" id="KW-1185">Reference proteome</keyword>
<proteinExistence type="predicted"/>
<evidence type="ECO:0000256" key="1">
    <source>
        <dbReference type="SAM" id="MobiDB-lite"/>
    </source>
</evidence>
<dbReference type="RefSeq" id="XP_007688733.1">
    <property type="nucleotide sequence ID" value="XM_007690543.1"/>
</dbReference>
<protein>
    <submittedName>
        <fullName evidence="2">Uncharacterized protein</fullName>
    </submittedName>
</protein>
<sequence>MSAQALNPKHQPARQPAARNWAHTGTAIGATHSHSAQRPGATTPDLPRLRRRRACDRAVLATTLAEPLEPSPELSQRAEGRIKLARRCSGARVILPCWPRGMRPPPRSSQIVGHKLPFWLRRHRLGSPRRRSLACVPKGREDPDDGGRQCRLSACILTHPAQALWNRRDSDLTKSYILADIRRADVVGSSIISSPYSCQSMVPTASLRPGSIALRPAWRCAYGIASNE</sequence>
<evidence type="ECO:0000313" key="3">
    <source>
        <dbReference type="Proteomes" id="UP000054032"/>
    </source>
</evidence>
<dbReference type="HOGENOM" id="CLU_070362_0_0_1"/>
<dbReference type="Proteomes" id="UP000054032">
    <property type="component" value="Unassembled WGS sequence"/>
</dbReference>
<dbReference type="EMBL" id="KI963998">
    <property type="protein sequence ID" value="EUC44752.1"/>
    <property type="molecule type" value="Genomic_DNA"/>
</dbReference>
<dbReference type="KEGG" id="bor:COCMIDRAFT_37469"/>
<reference evidence="2 3" key="1">
    <citation type="journal article" date="2013" name="PLoS Genet.">
        <title>Comparative genome structure, secondary metabolite, and effector coding capacity across Cochliobolus pathogens.</title>
        <authorList>
            <person name="Condon B.J."/>
            <person name="Leng Y."/>
            <person name="Wu D."/>
            <person name="Bushley K.E."/>
            <person name="Ohm R.A."/>
            <person name="Otillar R."/>
            <person name="Martin J."/>
            <person name="Schackwitz W."/>
            <person name="Grimwood J."/>
            <person name="MohdZainudin N."/>
            <person name="Xue C."/>
            <person name="Wang R."/>
            <person name="Manning V.A."/>
            <person name="Dhillon B."/>
            <person name="Tu Z.J."/>
            <person name="Steffenson B.J."/>
            <person name="Salamov A."/>
            <person name="Sun H."/>
            <person name="Lowry S."/>
            <person name="LaButti K."/>
            <person name="Han J."/>
            <person name="Copeland A."/>
            <person name="Lindquist E."/>
            <person name="Barry K."/>
            <person name="Schmutz J."/>
            <person name="Baker S.E."/>
            <person name="Ciuffetti L.M."/>
            <person name="Grigoriev I.V."/>
            <person name="Zhong S."/>
            <person name="Turgeon B.G."/>
        </authorList>
    </citation>
    <scope>NUCLEOTIDE SEQUENCE [LARGE SCALE GENOMIC DNA]</scope>
    <source>
        <strain evidence="2 3">ATCC 44560</strain>
    </source>
</reference>
<dbReference type="GeneID" id="19123250"/>
<gene>
    <name evidence="2" type="ORF">COCMIDRAFT_37469</name>
</gene>